<evidence type="ECO:0000313" key="1">
    <source>
        <dbReference type="EMBL" id="MFC3051675.1"/>
    </source>
</evidence>
<dbReference type="CDD" id="cd16439">
    <property type="entry name" value="beta_Kdo_transferase_KpsC_2"/>
    <property type="match status" value="1"/>
</dbReference>
<proteinExistence type="predicted"/>
<dbReference type="RefSeq" id="WP_194215147.1">
    <property type="nucleotide sequence ID" value="NZ_CP061205.1"/>
</dbReference>
<reference evidence="2" key="1">
    <citation type="journal article" date="2019" name="Int. J. Syst. Evol. Microbiol.">
        <title>The Global Catalogue of Microorganisms (GCM) 10K type strain sequencing project: providing services to taxonomists for standard genome sequencing and annotation.</title>
        <authorList>
            <consortium name="The Broad Institute Genomics Platform"/>
            <consortium name="The Broad Institute Genome Sequencing Center for Infectious Disease"/>
            <person name="Wu L."/>
            <person name="Ma J."/>
        </authorList>
    </citation>
    <scope>NUCLEOTIDE SEQUENCE [LARGE SCALE GENOMIC DNA]</scope>
    <source>
        <strain evidence="2">KCTC 62164</strain>
    </source>
</reference>
<gene>
    <name evidence="1" type="ORF">ACFOKA_07155</name>
</gene>
<name>A0ABV7D4N8_9PROT</name>
<organism evidence="1 2">
    <name type="scientific">Kordiimonas pumila</name>
    <dbReference type="NCBI Taxonomy" id="2161677"/>
    <lineage>
        <taxon>Bacteria</taxon>
        <taxon>Pseudomonadati</taxon>
        <taxon>Pseudomonadota</taxon>
        <taxon>Alphaproteobacteria</taxon>
        <taxon>Kordiimonadales</taxon>
        <taxon>Kordiimonadaceae</taxon>
        <taxon>Kordiimonas</taxon>
    </lineage>
</organism>
<dbReference type="InterPro" id="IPR007833">
    <property type="entry name" value="Capsule_polysaccharide_synth"/>
</dbReference>
<dbReference type="Pfam" id="PF05159">
    <property type="entry name" value="Capsule_synth"/>
    <property type="match status" value="2"/>
</dbReference>
<dbReference type="Proteomes" id="UP001595444">
    <property type="component" value="Unassembled WGS sequence"/>
</dbReference>
<keyword evidence="2" id="KW-1185">Reference proteome</keyword>
<protein>
    <submittedName>
        <fullName evidence="1">Capsular polysaccharide biosynthesis protein</fullName>
    </submittedName>
</protein>
<accession>A0ABV7D4N8</accession>
<comment type="caution">
    <text evidence="1">The sequence shown here is derived from an EMBL/GenBank/DDBJ whole genome shotgun (WGS) entry which is preliminary data.</text>
</comment>
<dbReference type="CDD" id="cd16440">
    <property type="entry name" value="beta_Kdo_transferase_KpsC_1"/>
    <property type="match status" value="1"/>
</dbReference>
<dbReference type="EMBL" id="JBHRSL010000004">
    <property type="protein sequence ID" value="MFC3051675.1"/>
    <property type="molecule type" value="Genomic_DNA"/>
</dbReference>
<evidence type="ECO:0000313" key="2">
    <source>
        <dbReference type="Proteomes" id="UP001595444"/>
    </source>
</evidence>
<sequence length="693" mass="76519">MSDDKIRAATGPKALTSSRGIAGDKAMAALLGRPVKLGLSSATPADVVVGWGQKDNTEKARLYAKKNGLPYWRLEDGFIGYLSHPAIDKRRLSLIIDTTGIYYDAHSPSDLENMLNQDDWITPDLIERAETAMARMRRWRISKYNQSPAEIPAWLQVELAAYKGPKVLVVDQTFGDKSITDGMASDDMFRTMLEDALAENPTALVLVKVHPDVMLGQKRGHYDPERVMDRVLFVADDVAPQSLIEKVDQVYVVTSQMGFEGLIAGKKVSCYGLPFYAGWGLTHDKQLCEARIANRSLAELFAAAYMLYTVYNDPYTGKRVEIERILDLLVAERQMARPRAQRTFAVGFSLWKRGFIPEFLGVGAGTVQFIKPAVLAALDYKEGDMVVLWGRKHDTEAAVIPAHVPVWRMEDGFLRSVGLGSDLRRPSSLVLDRTGIYYDGTAPSDLESFLAAHKFDDADIARGERLRHKIRSARVSKYNVGEHGALNFREAAGKREVILVPGQVEADASIQYGSPTLKTNAGLLEAVKAAKPDAYIIYKPHPDVVSGNRAGDVPQTVLAQTAQEVITEADIIDVLEAVDSVHTMTSLTGFEALISGKNVTTYGMPFYAGWGLTTDMCSLPRRGRKLSLDALVYALYCVYARYVRWPEGASYSPEALVEELARTPRGGPIAAGPFAPVTRLGRKAKYFLDAMRR</sequence>